<evidence type="ECO:0000313" key="6">
    <source>
        <dbReference type="Proteomes" id="UP000654345"/>
    </source>
</evidence>
<dbReference type="EMBL" id="BNJG01000001">
    <property type="protein sequence ID" value="GHO52364.1"/>
    <property type="molecule type" value="Genomic_DNA"/>
</dbReference>
<evidence type="ECO:0000256" key="2">
    <source>
        <dbReference type="ARBA" id="ARBA00008520"/>
    </source>
</evidence>
<comment type="subcellular location">
    <subcellularLocation>
        <location evidence="1">Cell envelope</location>
    </subcellularLocation>
</comment>
<dbReference type="Pfam" id="PF13416">
    <property type="entry name" value="SBP_bac_8"/>
    <property type="match status" value="1"/>
</dbReference>
<dbReference type="SUPFAM" id="SSF53850">
    <property type="entry name" value="Periplasmic binding protein-like II"/>
    <property type="match status" value="1"/>
</dbReference>
<protein>
    <submittedName>
        <fullName evidence="5">ABC transporter substrate-binding protein</fullName>
    </submittedName>
</protein>
<accession>A0ABQ3UI16</accession>
<dbReference type="Gene3D" id="3.40.190.10">
    <property type="entry name" value="Periplasmic binding protein-like II"/>
    <property type="match status" value="1"/>
</dbReference>
<evidence type="ECO:0000256" key="3">
    <source>
        <dbReference type="ARBA" id="ARBA00022448"/>
    </source>
</evidence>
<proteinExistence type="inferred from homology"/>
<dbReference type="InterPro" id="IPR050490">
    <property type="entry name" value="Bact_solute-bd_prot1"/>
</dbReference>
<evidence type="ECO:0000256" key="4">
    <source>
        <dbReference type="ARBA" id="ARBA00022729"/>
    </source>
</evidence>
<dbReference type="PANTHER" id="PTHR43649:SF31">
    <property type="entry name" value="SN-GLYCEROL-3-PHOSPHATE-BINDING PERIPLASMIC PROTEIN UGPB"/>
    <property type="match status" value="1"/>
</dbReference>
<keyword evidence="4" id="KW-0732">Signal</keyword>
<sequence>MTYRWSRAPIVACFCLVLLFMPLSGCGFNESARRVQTGLLGILDPGATYTVEFWEAFPSGADKDAVEQLAQQYMDQHPNVTINLQAFDSYDTLKTRLLAAIAAHKTPTMAQVYESWAAQYQQVNALASLQPYISGKNGLSQADIADFYPTLWRDGQLAGTQYMLPFNKSVEVLYYNADLLKAAGIKPPDTMSELEAAIKKVSKGDGSCWGLSFTPQVDEWATFYKAFGGGDFISADKKMTTFSEGANAKSALQAMDDLSPLADSGAIHITRGDAWQRDFTSGKAAFAIGSVSHYPYLLKSIHNKLHIGQVPLPSGPGGRYTSLYGTNLALFSNSDNAARNAAWDFMKFLVSPEANATFVQATGYIPVRKSAYEGAPLKAFYTRYPERKAGPESIAYGFVPSILPAWDQCRSTITTSYTSALTGQLSSDSALQKMANTCNYILALDY</sequence>
<evidence type="ECO:0000313" key="5">
    <source>
        <dbReference type="EMBL" id="GHO52364.1"/>
    </source>
</evidence>
<dbReference type="RefSeq" id="WP_201369280.1">
    <property type="nucleotide sequence ID" value="NZ_BNJG01000001.1"/>
</dbReference>
<dbReference type="InterPro" id="IPR006059">
    <property type="entry name" value="SBP"/>
</dbReference>
<comment type="similarity">
    <text evidence="2">Belongs to the bacterial solute-binding protein 1 family.</text>
</comment>
<dbReference type="Proteomes" id="UP000654345">
    <property type="component" value="Unassembled WGS sequence"/>
</dbReference>
<dbReference type="CDD" id="cd14748">
    <property type="entry name" value="PBP2_UgpB"/>
    <property type="match status" value="1"/>
</dbReference>
<name>A0ABQ3UI16_9CHLR</name>
<dbReference type="PANTHER" id="PTHR43649">
    <property type="entry name" value="ARABINOSE-BINDING PROTEIN-RELATED"/>
    <property type="match status" value="1"/>
</dbReference>
<reference evidence="5 6" key="1">
    <citation type="journal article" date="2021" name="Int. J. Syst. Evol. Microbiol.">
        <title>Reticulibacter mediterranei gen. nov., sp. nov., within the new family Reticulibacteraceae fam. nov., and Ktedonospora formicarum gen. nov., sp. nov., Ktedonobacter robiniae sp. nov., Dictyobacter formicarum sp. nov. and Dictyobacter arantiisoli sp. nov., belonging to the class Ktedonobacteria.</title>
        <authorList>
            <person name="Yabe S."/>
            <person name="Zheng Y."/>
            <person name="Wang C.M."/>
            <person name="Sakai Y."/>
            <person name="Abe K."/>
            <person name="Yokota A."/>
            <person name="Donadio S."/>
            <person name="Cavaletti L."/>
            <person name="Monciardini P."/>
        </authorList>
    </citation>
    <scope>NUCLEOTIDE SEQUENCE [LARGE SCALE GENOMIC DNA]</scope>
    <source>
        <strain evidence="5 6">SOSP1-30</strain>
    </source>
</reference>
<comment type="caution">
    <text evidence="5">The sequence shown here is derived from an EMBL/GenBank/DDBJ whole genome shotgun (WGS) entry which is preliminary data.</text>
</comment>
<keyword evidence="6" id="KW-1185">Reference proteome</keyword>
<organism evidence="5 6">
    <name type="scientific">Ktedonobacter robiniae</name>
    <dbReference type="NCBI Taxonomy" id="2778365"/>
    <lineage>
        <taxon>Bacteria</taxon>
        <taxon>Bacillati</taxon>
        <taxon>Chloroflexota</taxon>
        <taxon>Ktedonobacteria</taxon>
        <taxon>Ktedonobacterales</taxon>
        <taxon>Ktedonobacteraceae</taxon>
        <taxon>Ktedonobacter</taxon>
    </lineage>
</organism>
<gene>
    <name evidence="5" type="ORF">KSB_08390</name>
</gene>
<keyword evidence="3" id="KW-0813">Transport</keyword>
<evidence type="ECO:0000256" key="1">
    <source>
        <dbReference type="ARBA" id="ARBA00004196"/>
    </source>
</evidence>